<keyword evidence="3" id="KW-0812">Transmembrane</keyword>
<evidence type="ECO:0000256" key="3">
    <source>
        <dbReference type="ARBA" id="ARBA00022692"/>
    </source>
</evidence>
<evidence type="ECO:0000256" key="4">
    <source>
        <dbReference type="ARBA" id="ARBA00022989"/>
    </source>
</evidence>
<dbReference type="EMBL" id="JAGINP010000019">
    <property type="protein sequence ID" value="MBP2295071.1"/>
    <property type="molecule type" value="Genomic_DNA"/>
</dbReference>
<dbReference type="Pfam" id="PF00672">
    <property type="entry name" value="HAMP"/>
    <property type="match status" value="1"/>
</dbReference>
<comment type="subcellular location">
    <subcellularLocation>
        <location evidence="1">Cell membrane</location>
        <topology evidence="1">Multi-pass membrane protein</topology>
    </subcellularLocation>
</comment>
<gene>
    <name evidence="9" type="ORF">J2851_004874</name>
</gene>
<dbReference type="CDD" id="cd01949">
    <property type="entry name" value="GGDEF"/>
    <property type="match status" value="1"/>
</dbReference>
<dbReference type="InterPro" id="IPR029787">
    <property type="entry name" value="Nucleotide_cyclase"/>
</dbReference>
<dbReference type="Pfam" id="PF00563">
    <property type="entry name" value="EAL"/>
    <property type="match status" value="1"/>
</dbReference>
<dbReference type="SMART" id="SM00052">
    <property type="entry name" value="EAL"/>
    <property type="match status" value="1"/>
</dbReference>
<evidence type="ECO:0000259" key="8">
    <source>
        <dbReference type="PROSITE" id="PS50887"/>
    </source>
</evidence>
<dbReference type="PANTHER" id="PTHR44757">
    <property type="entry name" value="DIGUANYLATE CYCLASE DGCP"/>
    <property type="match status" value="1"/>
</dbReference>
<dbReference type="CDD" id="cd12914">
    <property type="entry name" value="PDC1_DGC_like"/>
    <property type="match status" value="1"/>
</dbReference>
<dbReference type="InterPro" id="IPR035919">
    <property type="entry name" value="EAL_sf"/>
</dbReference>
<dbReference type="NCBIfam" id="TIGR00254">
    <property type="entry name" value="GGDEF"/>
    <property type="match status" value="1"/>
</dbReference>
<keyword evidence="5" id="KW-0472">Membrane</keyword>
<dbReference type="PROSITE" id="PS50885">
    <property type="entry name" value="HAMP"/>
    <property type="match status" value="1"/>
</dbReference>
<dbReference type="CDD" id="cd01948">
    <property type="entry name" value="EAL"/>
    <property type="match status" value="1"/>
</dbReference>
<evidence type="ECO:0000256" key="2">
    <source>
        <dbReference type="ARBA" id="ARBA00022475"/>
    </source>
</evidence>
<reference evidence="9 10" key="1">
    <citation type="submission" date="2021-03" db="EMBL/GenBank/DDBJ databases">
        <title>Genomic Encyclopedia of Type Strains, Phase III (KMG-III): the genomes of soil and plant-associated and newly described type strains.</title>
        <authorList>
            <person name="Whitman W."/>
        </authorList>
    </citation>
    <scope>NUCLEOTIDE SEQUENCE [LARGE SCALE GENOMIC DNA]</scope>
    <source>
        <strain evidence="9 10">IMMIB AFH-6</strain>
    </source>
</reference>
<keyword evidence="10" id="KW-1185">Reference proteome</keyword>
<dbReference type="Gene3D" id="6.10.340.10">
    <property type="match status" value="1"/>
</dbReference>
<keyword evidence="4" id="KW-1133">Transmembrane helix</keyword>
<dbReference type="SUPFAM" id="SSF55073">
    <property type="entry name" value="Nucleotide cyclase"/>
    <property type="match status" value="1"/>
</dbReference>
<evidence type="ECO:0000259" key="6">
    <source>
        <dbReference type="PROSITE" id="PS50883"/>
    </source>
</evidence>
<dbReference type="PANTHER" id="PTHR44757:SF2">
    <property type="entry name" value="BIOFILM ARCHITECTURE MAINTENANCE PROTEIN MBAA"/>
    <property type="match status" value="1"/>
</dbReference>
<dbReference type="InterPro" id="IPR043128">
    <property type="entry name" value="Rev_trsase/Diguanyl_cyclase"/>
</dbReference>
<dbReference type="InterPro" id="IPR000160">
    <property type="entry name" value="GGDEF_dom"/>
</dbReference>
<evidence type="ECO:0000313" key="10">
    <source>
        <dbReference type="Proteomes" id="UP000781958"/>
    </source>
</evidence>
<proteinExistence type="predicted"/>
<feature type="domain" description="GGDEF" evidence="8">
    <location>
        <begin position="401"/>
        <end position="536"/>
    </location>
</feature>
<dbReference type="PROSITE" id="PS50887">
    <property type="entry name" value="GGDEF"/>
    <property type="match status" value="1"/>
</dbReference>
<dbReference type="SUPFAM" id="SSF141868">
    <property type="entry name" value="EAL domain-like"/>
    <property type="match status" value="1"/>
</dbReference>
<dbReference type="Pfam" id="PF02743">
    <property type="entry name" value="dCache_1"/>
    <property type="match status" value="1"/>
</dbReference>
<dbReference type="Gene3D" id="3.30.450.20">
    <property type="entry name" value="PAS domain"/>
    <property type="match status" value="1"/>
</dbReference>
<accession>A0ABS4SR80</accession>
<dbReference type="SMART" id="SM00304">
    <property type="entry name" value="HAMP"/>
    <property type="match status" value="1"/>
</dbReference>
<dbReference type="InterPro" id="IPR052155">
    <property type="entry name" value="Biofilm_reg_signaling"/>
</dbReference>
<name>A0ABS4SR80_9PROT</name>
<dbReference type="Gene3D" id="3.30.70.270">
    <property type="match status" value="1"/>
</dbReference>
<dbReference type="RefSeq" id="WP_209769451.1">
    <property type="nucleotide sequence ID" value="NZ_JAGINP010000019.1"/>
</dbReference>
<dbReference type="Proteomes" id="UP000781958">
    <property type="component" value="Unassembled WGS sequence"/>
</dbReference>
<evidence type="ECO:0000259" key="7">
    <source>
        <dbReference type="PROSITE" id="PS50885"/>
    </source>
</evidence>
<dbReference type="InterPro" id="IPR029151">
    <property type="entry name" value="Sensor-like_sf"/>
</dbReference>
<evidence type="ECO:0000313" key="9">
    <source>
        <dbReference type="EMBL" id="MBP2295071.1"/>
    </source>
</evidence>
<dbReference type="CDD" id="cd18774">
    <property type="entry name" value="PDC2_HK_sensor"/>
    <property type="match status" value="1"/>
</dbReference>
<evidence type="ECO:0000256" key="5">
    <source>
        <dbReference type="ARBA" id="ARBA00023136"/>
    </source>
</evidence>
<comment type="caution">
    <text evidence="9">The sequence shown here is derived from an EMBL/GenBank/DDBJ whole genome shotgun (WGS) entry which is preliminary data.</text>
</comment>
<keyword evidence="2" id="KW-1003">Cell membrane</keyword>
<feature type="domain" description="HAMP" evidence="7">
    <location>
        <begin position="309"/>
        <end position="365"/>
    </location>
</feature>
<sequence>MTFFQNRSLKLKLTLGATLLGGLLLLAQSVLQFYSLRSEVLERIEIQQFDLLSELSARLDNEFAQRLLALAQAGTVVPRSMLSDPAALERHLREETALLSLVDDLYIFDANGRLLVDWPEKPGRRGLDMSSRDYIQQVRATLRPTISRPILGKATRQPIIVLAAPVLDADGRLFGIIGGVLNLHKPNLLGLLSDRRVGQSGYYYLVTEDRTTVIHPDKSRIMQPIASPGVNPQLDRALEGFEGTGEGVNSRGLKGLFTFKRLETTRWILASVIPAEEAFSPIRTIQQRMIVTTVLLILVVTPLLWGSAQRLLKPLEDLAEAMRERAARMRRREPTTAVDKGGSSEIRTVASAFNEFLEARNQAEQALQRLAHHDALTGLPNRILLADRMEQALIHAKRTGRTVAVGYLDLDGFKPINDRFGHHIGDILLQELAKRMSDVIRADDTLARLGGDEFVVLLPGLDGLEQCHICLNRLLAVIRQPISIPELAEPLTVTASIGVTLYPLDGADPDTLLRHADHAMYQAKSAGRNGYRLYDPDEDLNQAAGQANRDRIRAALRSGQFELHYQPKVNMRQGTVVGAEALIRWNHPDQGFLPPGEFLPLIESANLDVEVGEWVIRVALAQIAAWQAEGHAIPVSVNIAASHLLQPDFPTRLAAMLAEHPSVSPRMLQIEVVETAALEDITHAKRTLDACRRLGVSGALDDFGTGYSSLTYLRHLPVDTLKIDQSFIRHLEDDADDLTIVKSIIVLAQGLGRTVVAEGVEKVEHGTILMALHCDLAQGYAIARPMPASAFLPWVRGWTPDTAWCMATTVAR</sequence>
<dbReference type="SMART" id="SM00267">
    <property type="entry name" value="GGDEF"/>
    <property type="match status" value="1"/>
</dbReference>
<dbReference type="InterPro" id="IPR033479">
    <property type="entry name" value="dCache_1"/>
</dbReference>
<protein>
    <submittedName>
        <fullName evidence="9">Diguanylate cyclase (GGDEF)-like protein</fullName>
    </submittedName>
</protein>
<dbReference type="InterPro" id="IPR001633">
    <property type="entry name" value="EAL_dom"/>
</dbReference>
<evidence type="ECO:0000256" key="1">
    <source>
        <dbReference type="ARBA" id="ARBA00004651"/>
    </source>
</evidence>
<dbReference type="InterPro" id="IPR003660">
    <property type="entry name" value="HAMP_dom"/>
</dbReference>
<dbReference type="Gene3D" id="3.20.20.450">
    <property type="entry name" value="EAL domain"/>
    <property type="match status" value="1"/>
</dbReference>
<dbReference type="Pfam" id="PF00990">
    <property type="entry name" value="GGDEF"/>
    <property type="match status" value="1"/>
</dbReference>
<organism evidence="9 10">
    <name type="scientific">Azospirillum rugosum</name>
    <dbReference type="NCBI Taxonomy" id="416170"/>
    <lineage>
        <taxon>Bacteria</taxon>
        <taxon>Pseudomonadati</taxon>
        <taxon>Pseudomonadota</taxon>
        <taxon>Alphaproteobacteria</taxon>
        <taxon>Rhodospirillales</taxon>
        <taxon>Azospirillaceae</taxon>
        <taxon>Azospirillum</taxon>
    </lineage>
</organism>
<dbReference type="PROSITE" id="PS50883">
    <property type="entry name" value="EAL"/>
    <property type="match status" value="1"/>
</dbReference>
<feature type="domain" description="EAL" evidence="6">
    <location>
        <begin position="545"/>
        <end position="799"/>
    </location>
</feature>
<dbReference type="SUPFAM" id="SSF103190">
    <property type="entry name" value="Sensory domain-like"/>
    <property type="match status" value="1"/>
</dbReference>